<accession>A0AAD8F321</accession>
<reference evidence="1" key="2">
    <citation type="submission" date="2023-04" db="EMBL/GenBank/DDBJ databases">
        <authorList>
            <person name="Bu L."/>
            <person name="Lu L."/>
            <person name="Laidemitt M.R."/>
            <person name="Zhang S.M."/>
            <person name="Mutuku M."/>
            <person name="Mkoji G."/>
            <person name="Steinauer M."/>
            <person name="Loker E.S."/>
        </authorList>
    </citation>
    <scope>NUCLEOTIDE SEQUENCE</scope>
    <source>
        <strain evidence="1">KasaAsao</strain>
        <tissue evidence="1">Whole Snail</tissue>
    </source>
</reference>
<name>A0AAD8F321_BIOPF</name>
<gene>
    <name evidence="1" type="ORF">Bpfe_021011</name>
</gene>
<dbReference type="InterPro" id="IPR004991">
    <property type="entry name" value="Aerolysin-like"/>
</dbReference>
<dbReference type="AlphaFoldDB" id="A0AAD8F321"/>
<dbReference type="Pfam" id="PF03318">
    <property type="entry name" value="ETX_MTX2"/>
    <property type="match status" value="1"/>
</dbReference>
<sequence length="330" mass="37321">TMFCCMTVPTVEEDKPLVVDLKKILCDKAWKSYSSTFTFCQKRFLDRDKFNFEVPENFFLFEDVQQTIRLRKSPVLAPDASPVPRDTHVSQNDSLQIKKHCPQDLTRPEVLSLDTVFNNDTAESQMYKFRFEKTRRTEISVSFQKGFTIGGKANFSIGIPKLLGDGNIGAEIELQYQVSKSEGQTFEETMVMEATSDIKVGPKSCYTANVQLEEKSLNADFTVVTRMSIPQGKAPVYIKRKSDGEVVFVYNVKNLMDTFDKELVPCAVPEKTEGKDDPTKINFVTEGVLKGTMACNHKIQLSSDEPEDIKNQALARAWDMNEGNPILFKA</sequence>
<evidence type="ECO:0000313" key="2">
    <source>
        <dbReference type="Proteomes" id="UP001233172"/>
    </source>
</evidence>
<dbReference type="EMBL" id="JASAOG010000125">
    <property type="protein sequence ID" value="KAK0049475.1"/>
    <property type="molecule type" value="Genomic_DNA"/>
</dbReference>
<comment type="caution">
    <text evidence="1">The sequence shown here is derived from an EMBL/GenBank/DDBJ whole genome shotgun (WGS) entry which is preliminary data.</text>
</comment>
<keyword evidence="2" id="KW-1185">Reference proteome</keyword>
<reference evidence="1" key="1">
    <citation type="journal article" date="2023" name="PLoS Negl. Trop. Dis.">
        <title>A genome sequence for Biomphalaria pfeifferi, the major vector snail for the human-infecting parasite Schistosoma mansoni.</title>
        <authorList>
            <person name="Bu L."/>
            <person name="Lu L."/>
            <person name="Laidemitt M.R."/>
            <person name="Zhang S.M."/>
            <person name="Mutuku M."/>
            <person name="Mkoji G."/>
            <person name="Steinauer M."/>
            <person name="Loker E.S."/>
        </authorList>
    </citation>
    <scope>NUCLEOTIDE SEQUENCE</scope>
    <source>
        <strain evidence="1">KasaAsao</strain>
    </source>
</reference>
<dbReference type="Proteomes" id="UP001233172">
    <property type="component" value="Unassembled WGS sequence"/>
</dbReference>
<protein>
    <submittedName>
        <fullName evidence="1">Uncharacterized protein</fullName>
    </submittedName>
</protein>
<evidence type="ECO:0000313" key="1">
    <source>
        <dbReference type="EMBL" id="KAK0049475.1"/>
    </source>
</evidence>
<proteinExistence type="predicted"/>
<organism evidence="1 2">
    <name type="scientific">Biomphalaria pfeifferi</name>
    <name type="common">Bloodfluke planorb</name>
    <name type="synonym">Freshwater snail</name>
    <dbReference type="NCBI Taxonomy" id="112525"/>
    <lineage>
        <taxon>Eukaryota</taxon>
        <taxon>Metazoa</taxon>
        <taxon>Spiralia</taxon>
        <taxon>Lophotrochozoa</taxon>
        <taxon>Mollusca</taxon>
        <taxon>Gastropoda</taxon>
        <taxon>Heterobranchia</taxon>
        <taxon>Euthyneura</taxon>
        <taxon>Panpulmonata</taxon>
        <taxon>Hygrophila</taxon>
        <taxon>Lymnaeoidea</taxon>
        <taxon>Planorbidae</taxon>
        <taxon>Biomphalaria</taxon>
    </lineage>
</organism>
<dbReference type="CDD" id="cd20237">
    <property type="entry name" value="PFM_LIN24-like"/>
    <property type="match status" value="1"/>
</dbReference>
<dbReference type="Gene3D" id="2.170.15.10">
    <property type="entry name" value="Proaerolysin, chain A, domain 3"/>
    <property type="match status" value="1"/>
</dbReference>
<dbReference type="PANTHER" id="PTHR39369:SF6">
    <property type="entry name" value="LIN-24 (TWENTY-FOUR) LIKE"/>
    <property type="match status" value="1"/>
</dbReference>
<feature type="non-terminal residue" evidence="1">
    <location>
        <position position="1"/>
    </location>
</feature>
<dbReference type="SUPFAM" id="SSF56973">
    <property type="entry name" value="Aerolisin/ETX pore-forming domain"/>
    <property type="match status" value="1"/>
</dbReference>
<dbReference type="PANTHER" id="PTHR39369">
    <property type="entry name" value="LIN-24 (TWENTY-FOUR) LIKE"/>
    <property type="match status" value="1"/>
</dbReference>